<evidence type="ECO:0000256" key="1">
    <source>
        <dbReference type="SAM" id="MobiDB-lite"/>
    </source>
</evidence>
<dbReference type="PANTHER" id="PTHR33116:SF78">
    <property type="entry name" value="OS12G0587133 PROTEIN"/>
    <property type="match status" value="1"/>
</dbReference>
<reference evidence="3" key="1">
    <citation type="submission" date="2018-02" db="EMBL/GenBank/DDBJ databases">
        <authorList>
            <person name="Cohen D.B."/>
            <person name="Kent A.D."/>
        </authorList>
    </citation>
    <scope>NUCLEOTIDE SEQUENCE</scope>
</reference>
<dbReference type="InterPro" id="IPR036691">
    <property type="entry name" value="Endo/exonu/phosph_ase_sf"/>
</dbReference>
<feature type="region of interest" description="Disordered" evidence="1">
    <location>
        <begin position="1"/>
        <end position="41"/>
    </location>
</feature>
<feature type="compositionally biased region" description="Pro residues" evidence="1">
    <location>
        <begin position="22"/>
        <end position="31"/>
    </location>
</feature>
<dbReference type="PANTHER" id="PTHR33116">
    <property type="entry name" value="REVERSE TRANSCRIPTASE ZINC-BINDING DOMAIN-CONTAINING PROTEIN-RELATED-RELATED"/>
    <property type="match status" value="1"/>
</dbReference>
<feature type="domain" description="Reverse transcriptase zinc-binding" evidence="2">
    <location>
        <begin position="1228"/>
        <end position="1312"/>
    </location>
</feature>
<name>A0A2N9F696_FAGSY</name>
<feature type="compositionally biased region" description="Basic and acidic residues" evidence="1">
    <location>
        <begin position="302"/>
        <end position="320"/>
    </location>
</feature>
<organism evidence="3">
    <name type="scientific">Fagus sylvatica</name>
    <name type="common">Beechnut</name>
    <dbReference type="NCBI Taxonomy" id="28930"/>
    <lineage>
        <taxon>Eukaryota</taxon>
        <taxon>Viridiplantae</taxon>
        <taxon>Streptophyta</taxon>
        <taxon>Embryophyta</taxon>
        <taxon>Tracheophyta</taxon>
        <taxon>Spermatophyta</taxon>
        <taxon>Magnoliopsida</taxon>
        <taxon>eudicotyledons</taxon>
        <taxon>Gunneridae</taxon>
        <taxon>Pentapetalae</taxon>
        <taxon>rosids</taxon>
        <taxon>fabids</taxon>
        <taxon>Fagales</taxon>
        <taxon>Fagaceae</taxon>
        <taxon>Fagus</taxon>
    </lineage>
</organism>
<dbReference type="InterPro" id="IPR026960">
    <property type="entry name" value="RVT-Znf"/>
</dbReference>
<sequence length="1418" mass="160237">MALPLPPLPPTPIPNTISLLPPTFPANPPLPTNHHSSVPPPPPPYFGSLPAQSTIGWPFPYYTLPAQTCNTFTPQILPQANPIFNLPQTQPIPLHPHPKRVTAKSIRKGTQRTMGSQVCSFRVGAKHFSFDFDGGRTAPYHITEKRGRFVGSLWLGLKSLHWLTETWGSLRQTKDLKVLESRNGEIELKSHDTRDFKKQSAGSFIADLPRDKMDPNAPRPTRKCDFKWEPITKTLRITKCIDGKRQVEWVGLKTKAIGLAQPSNRVITQAQVLEIGSVDKKQDNDISLPSPEHSPTSSTLVDHVDERELGSSDEETHADGELGSSDEETHADGLKFTLETPAMAISYNPMGDMFMEPGCIAVEVEEPSSVLDLALIRVDLAEDFQDTVPAFESGISLDEAEPISPLVCEPLAVVAPATVLAAPGKPHTTGSVGAAELRGIGCVNGRLMWCVCKETKLDKGLLDGFEWVGTGLYGPTHKEFRPDFWSEVKGVRQRWAQPWCVFGDFNVVRFPNERLGCSRLSATMIDFSDFIEDLSLVDLPLHGGRYTWCNGSSNPSMSRINRVLVSADWEEHYPDVIQKLLPKPISDHTPILLEVGGMAGGTPSYVLSQKLKALKGDLKLWNKQVFGDVGLKRQQLECDLQFFDEKEGNSFLTSEERVLRETCKSELEKLALLEEVSWREKSRVLWLKEGDNNTKFFHQMANSHRRNNYMERVEVDGAIYEVESEVREKVVQFYVSLYQEQEPWRPTVDGLDFDMISEEEQAMLERKFDRDEVLQVVKDLQGDKAPGPDGFTMAFFQKCWSMLEEDIMGFFDEVHTYCKFERSLNASFIALILKNQNATNIRDFHPISLIGGRKILDSVLIANECLDSRLKSRLFSVLVNGSPKGFFSSSKGIRQGDPLSPLLVPLDYGGLRISHLLFADDTILFCNANLDQLSYIWMVLSCFEAVTSLRVNMSKSEMVTIGKVGNIAMLVDSLDCRVGSLPLAYLGMPLGASYKAVSVWDPILEKMERRLAGWKKLYLSKGGRLTLLKSTLSSLPTYFLSLFTIPVSVAQRIEKLQRNFLWGGMGEEFKHHLVGWDKEHHLWRRVLVAKYGVDLGGWRTSRSRDPHGCGVWKGIMLGWNEYFQHIEFVVGLGNRIRFWQDTWCGVRALMDRFLTLYACSSHREVIIDSVLMRPVAGGPCEWNVNFGRDFNDWEIDLMVEFFQLLASHTPNNAGPDGLRWKGSKDGVFASRSFYHVLNDKHGVPFPWKGIWVAKAPPRVSFFIWTATWGKILTCDNLMRRGYTMMGRCCLCCSNGETVDHLLLHCPVSHVLWNFLFRSFHVSWVIPRTVKDLLFGWRNWLGKHHSDIWNLAPLCLMWIIWMERNSRTFEDLLCSTDQLLEKFATSLFSWSRVWGFSTASSVADFVVSLHSVSVSPSIL</sequence>
<proteinExistence type="predicted"/>
<evidence type="ECO:0000259" key="2">
    <source>
        <dbReference type="Pfam" id="PF13966"/>
    </source>
</evidence>
<dbReference type="Pfam" id="PF13966">
    <property type="entry name" value="zf-RVT"/>
    <property type="match status" value="1"/>
</dbReference>
<feature type="compositionally biased region" description="Pro residues" evidence="1">
    <location>
        <begin position="1"/>
        <end position="13"/>
    </location>
</feature>
<evidence type="ECO:0000313" key="3">
    <source>
        <dbReference type="EMBL" id="SPC82648.1"/>
    </source>
</evidence>
<feature type="region of interest" description="Disordered" evidence="1">
    <location>
        <begin position="282"/>
        <end position="330"/>
    </location>
</feature>
<gene>
    <name evidence="3" type="ORF">FSB_LOCUS10530</name>
</gene>
<dbReference type="SUPFAM" id="SSF56219">
    <property type="entry name" value="DNase I-like"/>
    <property type="match status" value="1"/>
</dbReference>
<dbReference type="EMBL" id="OIVN01000591">
    <property type="protein sequence ID" value="SPC82648.1"/>
    <property type="molecule type" value="Genomic_DNA"/>
</dbReference>
<protein>
    <recommendedName>
        <fullName evidence="2">Reverse transcriptase zinc-binding domain-containing protein</fullName>
    </recommendedName>
</protein>
<accession>A0A2N9F696</accession>
<dbReference type="Gene3D" id="3.60.10.10">
    <property type="entry name" value="Endonuclease/exonuclease/phosphatase"/>
    <property type="match status" value="1"/>
</dbReference>